<dbReference type="AlphaFoldDB" id="A0A5B8RE29"/>
<feature type="transmembrane region" description="Helical" evidence="1">
    <location>
        <begin position="223"/>
        <end position="253"/>
    </location>
</feature>
<sequence>MTGPAIPHTLSPARLTTRLAGILLAPLLLVACAGAAWQVLSTADFGYPVLYRWLDIQAHIAEYGPQNRYRNGFETLTPETHQALFGAILDAVNHGGKGLGRIRYRPAGSARSIPMLRAPEIAHLRLVAAGVQRFLQVAVAAAILAAAATLWLAAAGHVPPARTLLLSLAVGLALVAAATAAMFDAGGGGWFSRLHEWVFPAGHQWFFYYQESLMTTLMKAPAIFGPMAAALAAVTTVLTGLVLAAVVATLSLVQAIHRR</sequence>
<accession>A0A5B8RE29</accession>
<evidence type="ECO:0000313" key="2">
    <source>
        <dbReference type="EMBL" id="QEA06353.1"/>
    </source>
</evidence>
<evidence type="ECO:0008006" key="3">
    <source>
        <dbReference type="Google" id="ProtNLM"/>
    </source>
</evidence>
<evidence type="ECO:0000256" key="1">
    <source>
        <dbReference type="SAM" id="Phobius"/>
    </source>
</evidence>
<gene>
    <name evidence="2" type="ORF">KBTEX_02685</name>
</gene>
<organism evidence="2">
    <name type="scientific">uncultured organism</name>
    <dbReference type="NCBI Taxonomy" id="155900"/>
    <lineage>
        <taxon>unclassified sequences</taxon>
        <taxon>environmental samples</taxon>
    </lineage>
</organism>
<proteinExistence type="predicted"/>
<reference evidence="2" key="1">
    <citation type="submission" date="2019-06" db="EMBL/GenBank/DDBJ databases">
        <authorList>
            <person name="Murdoch R.W."/>
            <person name="Fathepure B."/>
        </authorList>
    </citation>
    <scope>NUCLEOTIDE SEQUENCE</scope>
</reference>
<keyword evidence="1" id="KW-0472">Membrane</keyword>
<feature type="transmembrane region" description="Helical" evidence="1">
    <location>
        <begin position="134"/>
        <end position="152"/>
    </location>
</feature>
<dbReference type="EMBL" id="MN079138">
    <property type="protein sequence ID" value="QEA06353.1"/>
    <property type="molecule type" value="Genomic_DNA"/>
</dbReference>
<name>A0A5B8RE29_9ZZZZ</name>
<keyword evidence="1" id="KW-0812">Transmembrane</keyword>
<keyword evidence="1" id="KW-1133">Transmembrane helix</keyword>
<feature type="transmembrane region" description="Helical" evidence="1">
    <location>
        <begin position="164"/>
        <end position="183"/>
    </location>
</feature>
<protein>
    <recommendedName>
        <fullName evidence="3">DUF1461 domain-containing protein</fullName>
    </recommendedName>
</protein>